<dbReference type="Gene3D" id="3.40.718.10">
    <property type="entry name" value="Isopropylmalate Dehydrogenase"/>
    <property type="match status" value="1"/>
</dbReference>
<dbReference type="InterPro" id="IPR012116">
    <property type="entry name" value="Gly_reductase_pC_asu"/>
</dbReference>
<dbReference type="RefSeq" id="WP_128752934.1">
    <property type="nucleotide sequence ID" value="NZ_CP035282.1"/>
</dbReference>
<dbReference type="KEGG" id="spoa:EQM13_13045"/>
<proteinExistence type="predicted"/>
<gene>
    <name evidence="2" type="ORF">EQM13_13045</name>
</gene>
<dbReference type="NCBIfam" id="NF040747">
    <property type="entry name" value="reduct_C_alpha"/>
    <property type="match status" value="1"/>
</dbReference>
<dbReference type="AlphaFoldDB" id="A0A410QES3"/>
<evidence type="ECO:0000313" key="2">
    <source>
        <dbReference type="EMBL" id="QAT62424.1"/>
    </source>
</evidence>
<organism evidence="2 3">
    <name type="scientific">Acidilutibacter cellobiosedens</name>
    <dbReference type="NCBI Taxonomy" id="2507161"/>
    <lineage>
        <taxon>Bacteria</taxon>
        <taxon>Bacillati</taxon>
        <taxon>Bacillota</taxon>
        <taxon>Tissierellia</taxon>
        <taxon>Tissierellales</taxon>
        <taxon>Acidilutibacteraceae</taxon>
        <taxon>Acidilutibacter</taxon>
    </lineage>
</organism>
<dbReference type="GO" id="GO:0016747">
    <property type="term" value="F:acyltransferase activity, transferring groups other than amino-acyl groups"/>
    <property type="evidence" value="ECO:0007669"/>
    <property type="project" value="InterPro"/>
</dbReference>
<dbReference type="GO" id="GO:0006633">
    <property type="term" value="P:fatty acid biosynthetic process"/>
    <property type="evidence" value="ECO:0007669"/>
    <property type="project" value="InterPro"/>
</dbReference>
<dbReference type="OrthoDB" id="9769886at2"/>
<keyword evidence="3" id="KW-1185">Reference proteome</keyword>
<dbReference type="Pfam" id="PF02504">
    <property type="entry name" value="FA_synthesis"/>
    <property type="match status" value="1"/>
</dbReference>
<dbReference type="EMBL" id="CP035282">
    <property type="protein sequence ID" value="QAT62424.1"/>
    <property type="molecule type" value="Genomic_DNA"/>
</dbReference>
<feature type="active site" evidence="1">
    <location>
        <position position="362"/>
    </location>
</feature>
<evidence type="ECO:0000256" key="1">
    <source>
        <dbReference type="PIRSR" id="PIRSR036593-50"/>
    </source>
</evidence>
<name>A0A410QES3_9FIRM</name>
<dbReference type="InterPro" id="IPR003664">
    <property type="entry name" value="FA_synthesis"/>
</dbReference>
<reference evidence="3" key="1">
    <citation type="submission" date="2019-01" db="EMBL/GenBank/DDBJ databases">
        <title>Draft genomes of a novel of Sporanaerobacter strains.</title>
        <authorList>
            <person name="Ma S."/>
        </authorList>
    </citation>
    <scope>NUCLEOTIDE SEQUENCE [LARGE SCALE GENOMIC DNA]</scope>
    <source>
        <strain evidence="3">NJN-17</strain>
    </source>
</reference>
<protein>
    <submittedName>
        <fullName evidence="2">Glycine reductase</fullName>
    </submittedName>
</protein>
<accession>A0A410QES3</accession>
<dbReference type="SUPFAM" id="SSF53659">
    <property type="entry name" value="Isocitrate/Isopropylmalate dehydrogenase-like"/>
    <property type="match status" value="1"/>
</dbReference>
<dbReference type="PIRSF" id="PIRSF036593">
    <property type="entry name" value="GrdD"/>
    <property type="match status" value="1"/>
</dbReference>
<sequence length="395" mass="42541">MSDNVNKMIGEIFNDMADILEGRSTGKKVRVGITTFGSEHGVENVVKGAEMAQKSDKTVEVILIGPKVDSSLIQEAVKDEEEGYKKMEELLDSGKIDCAVTMHYSFPVGVSTVGRTVSPGTGKEIFIATTTGTSSSHRVEAMIKNGILGIIAAKSMGIEDPKVGILNVDGANQVERALERLNSNGYKINFAESMRADGGCIMRGNDLLTGSADVIVTDTLTGNILSKLFSSFTTGGSYESLGYGYGPSIGEGYDRKILIISRASGAPVVKNAILYGKNIIDGEIRKKQEEEFSRANNAGLKEILKDVTKDTKKEDKNEYEEVQAPLKEVVTGSIAGIDIMELENAVKVLWKNGVYAESGMGCTGPILMVNEEKLPKAVNILSKEGYISRESNIQC</sequence>
<evidence type="ECO:0000313" key="3">
    <source>
        <dbReference type="Proteomes" id="UP000287969"/>
    </source>
</evidence>
<dbReference type="Proteomes" id="UP000287969">
    <property type="component" value="Chromosome"/>
</dbReference>